<name>A0A1H5RC74_9PSEU</name>
<accession>A0A1H5RC74</accession>
<dbReference type="AlphaFoldDB" id="A0A1H5RC74"/>
<evidence type="ECO:0000313" key="2">
    <source>
        <dbReference type="Proteomes" id="UP000198878"/>
    </source>
</evidence>
<keyword evidence="2" id="KW-1185">Reference proteome</keyword>
<evidence type="ECO:0000313" key="1">
    <source>
        <dbReference type="EMBL" id="SEF35067.1"/>
    </source>
</evidence>
<gene>
    <name evidence="1" type="ORF">SAMN05421837_107715</name>
</gene>
<proteinExistence type="predicted"/>
<dbReference type="Proteomes" id="UP000198878">
    <property type="component" value="Unassembled WGS sequence"/>
</dbReference>
<protein>
    <submittedName>
        <fullName evidence="1">Uncharacterized protein</fullName>
    </submittedName>
</protein>
<organism evidence="1 2">
    <name type="scientific">Amycolatopsis pretoriensis</name>
    <dbReference type="NCBI Taxonomy" id="218821"/>
    <lineage>
        <taxon>Bacteria</taxon>
        <taxon>Bacillati</taxon>
        <taxon>Actinomycetota</taxon>
        <taxon>Actinomycetes</taxon>
        <taxon>Pseudonocardiales</taxon>
        <taxon>Pseudonocardiaceae</taxon>
        <taxon>Amycolatopsis</taxon>
    </lineage>
</organism>
<sequence>MDTGREQDTRLDGEAERDSYVLQFWPAPPAPDAVVRQHSAAAAYWHGFARKLPPHG</sequence>
<dbReference type="EMBL" id="FNUJ01000007">
    <property type="protein sequence ID" value="SEF35067.1"/>
    <property type="molecule type" value="Genomic_DNA"/>
</dbReference>
<reference evidence="2" key="1">
    <citation type="submission" date="2016-10" db="EMBL/GenBank/DDBJ databases">
        <authorList>
            <person name="Varghese N."/>
            <person name="Submissions S."/>
        </authorList>
    </citation>
    <scope>NUCLEOTIDE SEQUENCE [LARGE SCALE GENOMIC DNA]</scope>
    <source>
        <strain evidence="2">DSM 44654</strain>
    </source>
</reference>
<dbReference type="RefSeq" id="WP_244180646.1">
    <property type="nucleotide sequence ID" value="NZ_FNUJ01000007.1"/>
</dbReference>
<dbReference type="STRING" id="218821.SAMN05421837_107715"/>